<dbReference type="NCBIfam" id="TIGR03882">
    <property type="entry name" value="cyclo_dehyd_2"/>
    <property type="match status" value="1"/>
</dbReference>
<name>A0ABR8YY78_9MICO</name>
<dbReference type="InterPro" id="IPR035985">
    <property type="entry name" value="Ubiquitin-activating_enz"/>
</dbReference>
<organism evidence="1 2">
    <name type="scientific">Oceanitalea stevensii</name>
    <dbReference type="NCBI Taxonomy" id="2763072"/>
    <lineage>
        <taxon>Bacteria</taxon>
        <taxon>Bacillati</taxon>
        <taxon>Actinomycetota</taxon>
        <taxon>Actinomycetes</taxon>
        <taxon>Micrococcales</taxon>
        <taxon>Bogoriellaceae</taxon>
        <taxon>Georgenia</taxon>
    </lineage>
</organism>
<sequence length="346" mass="36260">MATRPRIKPHFTAVPHSPDVVELRHGGWSAESYTLSDSSGAGALARLVELLDGSRTVAELAREAGVSRRDVDGLLDHLTDLGALEDGPTTALDAYVARAAPALLPFGGGAATEVSEPVVLGSSALAGRVADLLAESLAVAGTRVRTEDDGALLALAARPGTAADPFALAEAAEAFAGWRDHLVVAPQESVRPHVAVVLNRLAMHCGFTWLHAVVDGPSLVVGPLTVPHRSACYECFEARVAMNLRESASYLRYKTALAQGRAAGAVPEVEPVLGAMLAAHTAAEALNMLLTGTTFTVGKALNIYLPTMELTYNEVLRLPGCPACGPEPYARDEELFFDVRAVLDGA</sequence>
<dbReference type="Gene3D" id="3.40.50.720">
    <property type="entry name" value="NAD(P)-binding Rossmann-like Domain"/>
    <property type="match status" value="1"/>
</dbReference>
<evidence type="ECO:0000313" key="1">
    <source>
        <dbReference type="EMBL" id="MBD8061031.1"/>
    </source>
</evidence>
<accession>A0ABR8YY78</accession>
<evidence type="ECO:0000313" key="2">
    <source>
        <dbReference type="Proteomes" id="UP000661894"/>
    </source>
</evidence>
<gene>
    <name evidence="1" type="ORF">H9624_01680</name>
</gene>
<dbReference type="RefSeq" id="WP_251838177.1">
    <property type="nucleotide sequence ID" value="NZ_JACSPO010000001.1"/>
</dbReference>
<reference evidence="1 2" key="1">
    <citation type="submission" date="2020-08" db="EMBL/GenBank/DDBJ databases">
        <title>A Genomic Blueprint of the Chicken Gut Microbiome.</title>
        <authorList>
            <person name="Gilroy R."/>
            <person name="Ravi A."/>
            <person name="Getino M."/>
            <person name="Pursley I."/>
            <person name="Horton D.L."/>
            <person name="Alikhan N.-F."/>
            <person name="Baker D."/>
            <person name="Gharbi K."/>
            <person name="Hall N."/>
            <person name="Watson M."/>
            <person name="Adriaenssens E.M."/>
            <person name="Foster-Nyarko E."/>
            <person name="Jarju S."/>
            <person name="Secka A."/>
            <person name="Antonio M."/>
            <person name="Oren A."/>
            <person name="Chaudhuri R."/>
            <person name="La Ragione R.M."/>
            <person name="Hildebrand F."/>
            <person name="Pallen M.J."/>
        </authorList>
    </citation>
    <scope>NUCLEOTIDE SEQUENCE [LARGE SCALE GENOMIC DNA]</scope>
    <source>
        <strain evidence="1 2">Sa1BUA1</strain>
    </source>
</reference>
<dbReference type="SUPFAM" id="SSF69572">
    <property type="entry name" value="Activating enzymes of the ubiquitin-like proteins"/>
    <property type="match status" value="1"/>
</dbReference>
<dbReference type="InterPro" id="IPR022291">
    <property type="entry name" value="Bacteriocin_synth_cyclodeHase"/>
</dbReference>
<proteinExistence type="predicted"/>
<protein>
    <submittedName>
        <fullName evidence="1">TOMM leader peptide-binding protein</fullName>
    </submittedName>
</protein>
<dbReference type="EMBL" id="JACSPO010000001">
    <property type="protein sequence ID" value="MBD8061031.1"/>
    <property type="molecule type" value="Genomic_DNA"/>
</dbReference>
<comment type="caution">
    <text evidence="1">The sequence shown here is derived from an EMBL/GenBank/DDBJ whole genome shotgun (WGS) entry which is preliminary data.</text>
</comment>
<keyword evidence="2" id="KW-1185">Reference proteome</keyword>
<dbReference type="Proteomes" id="UP000661894">
    <property type="component" value="Unassembled WGS sequence"/>
</dbReference>